<keyword evidence="1" id="KW-1133">Transmembrane helix</keyword>
<feature type="transmembrane region" description="Helical" evidence="1">
    <location>
        <begin position="12"/>
        <end position="33"/>
    </location>
</feature>
<protein>
    <submittedName>
        <fullName evidence="2">Uncharacterized protein</fullName>
    </submittedName>
</protein>
<sequence length="34" mass="4264">MHYFIRILQHRLCIVFFFALTYGKLNIVCYLWQI</sequence>
<evidence type="ECO:0000256" key="1">
    <source>
        <dbReference type="SAM" id="Phobius"/>
    </source>
</evidence>
<keyword evidence="1" id="KW-0472">Membrane</keyword>
<name>A0A8S5S8Z7_9VIRU</name>
<keyword evidence="1" id="KW-0812">Transmembrane</keyword>
<dbReference type="EMBL" id="BK032555">
    <property type="protein sequence ID" value="DAF47524.1"/>
    <property type="molecule type" value="Genomic_DNA"/>
</dbReference>
<accession>A0A8S5S8Z7</accession>
<reference evidence="2" key="1">
    <citation type="journal article" date="2021" name="Proc. Natl. Acad. Sci. U.S.A.">
        <title>A Catalog of Tens of Thousands of Viruses from Human Metagenomes Reveals Hidden Associations with Chronic Diseases.</title>
        <authorList>
            <person name="Tisza M.J."/>
            <person name="Buck C.B."/>
        </authorList>
    </citation>
    <scope>NUCLEOTIDE SEQUENCE</scope>
    <source>
        <strain evidence="2">CtGns7</strain>
    </source>
</reference>
<organism evidence="2">
    <name type="scientific">Phage sp. ctGns7</name>
    <dbReference type="NCBI Taxonomy" id="2828003"/>
    <lineage>
        <taxon>Viruses</taxon>
    </lineage>
</organism>
<evidence type="ECO:0000313" key="2">
    <source>
        <dbReference type="EMBL" id="DAF47524.1"/>
    </source>
</evidence>
<proteinExistence type="predicted"/>